<dbReference type="Proteomes" id="UP000608024">
    <property type="component" value="Unassembled WGS sequence"/>
</dbReference>
<dbReference type="EMBL" id="BNBT01000028">
    <property type="protein sequence ID" value="GHE54669.1"/>
    <property type="molecule type" value="Genomic_DNA"/>
</dbReference>
<name>A0A918ZIH1_9ACTN</name>
<accession>A0A918ZIH1</accession>
<organism evidence="1 2">
    <name type="scientific">Streptomyces longispororuber</name>
    <dbReference type="NCBI Taxonomy" id="68230"/>
    <lineage>
        <taxon>Bacteria</taxon>
        <taxon>Bacillati</taxon>
        <taxon>Actinomycetota</taxon>
        <taxon>Actinomycetes</taxon>
        <taxon>Kitasatosporales</taxon>
        <taxon>Streptomycetaceae</taxon>
        <taxon>Streptomyces</taxon>
    </lineage>
</organism>
<gene>
    <name evidence="1" type="ORF">GCM10018785_25110</name>
</gene>
<keyword evidence="2" id="KW-1185">Reference proteome</keyword>
<sequence length="214" mass="22988">MAALLRAPKECGSWFWGLEEVAAPGLEWALATAARMAGVLERFELLSPVRLEYDWYVFGEGFTGVTSTVALTTSLADPDLADRLRGTRPVAFPTADIDDVHVVGAGAWFDATGGRRRESRLIELSVSPLPIGLSAELCVHHDIWNWFDFSGHPHPEIYNANAPRLALALAELNSLLGVVAEPGEPTCFGAATHDGVAIPEADEDGLGPDLTDLL</sequence>
<evidence type="ECO:0000313" key="2">
    <source>
        <dbReference type="Proteomes" id="UP000608024"/>
    </source>
</evidence>
<comment type="caution">
    <text evidence="1">The sequence shown here is derived from an EMBL/GenBank/DDBJ whole genome shotgun (WGS) entry which is preliminary data.</text>
</comment>
<reference evidence="1" key="1">
    <citation type="journal article" date="2014" name="Int. J. Syst. Evol. Microbiol.">
        <title>Complete genome sequence of Corynebacterium casei LMG S-19264T (=DSM 44701T), isolated from a smear-ripened cheese.</title>
        <authorList>
            <consortium name="US DOE Joint Genome Institute (JGI-PGF)"/>
            <person name="Walter F."/>
            <person name="Albersmeier A."/>
            <person name="Kalinowski J."/>
            <person name="Ruckert C."/>
        </authorList>
    </citation>
    <scope>NUCLEOTIDE SEQUENCE</scope>
    <source>
        <strain evidence="1">JCM 4784</strain>
    </source>
</reference>
<proteinExistence type="predicted"/>
<dbReference type="RefSeq" id="WP_190135973.1">
    <property type="nucleotide sequence ID" value="NZ_BNBT01000028.1"/>
</dbReference>
<dbReference type="AlphaFoldDB" id="A0A918ZIH1"/>
<evidence type="ECO:0000313" key="1">
    <source>
        <dbReference type="EMBL" id="GHE54669.1"/>
    </source>
</evidence>
<protein>
    <submittedName>
        <fullName evidence="1">Uncharacterized protein</fullName>
    </submittedName>
</protein>
<reference evidence="1" key="2">
    <citation type="submission" date="2020-09" db="EMBL/GenBank/DDBJ databases">
        <authorList>
            <person name="Sun Q."/>
            <person name="Ohkuma M."/>
        </authorList>
    </citation>
    <scope>NUCLEOTIDE SEQUENCE</scope>
    <source>
        <strain evidence="1">JCM 4784</strain>
    </source>
</reference>